<keyword evidence="17" id="KW-1185">Reference proteome</keyword>
<feature type="transmembrane region" description="Helical" evidence="14">
    <location>
        <begin position="224"/>
        <end position="248"/>
    </location>
</feature>
<feature type="transmembrane region" description="Helical" evidence="14">
    <location>
        <begin position="171"/>
        <end position="192"/>
    </location>
</feature>
<dbReference type="OrthoDB" id="145485at2"/>
<proteinExistence type="inferred from homology"/>
<dbReference type="InterPro" id="IPR016181">
    <property type="entry name" value="Acyl_CoA_acyltransferase"/>
</dbReference>
<feature type="transmembrane region" description="Helical" evidence="14">
    <location>
        <begin position="100"/>
        <end position="120"/>
    </location>
</feature>
<evidence type="ECO:0000256" key="2">
    <source>
        <dbReference type="ARBA" id="ARBA00008627"/>
    </source>
</evidence>
<feature type="transmembrane region" description="Helical" evidence="14">
    <location>
        <begin position="515"/>
        <end position="535"/>
    </location>
</feature>
<feature type="transmembrane region" description="Helical" evidence="14">
    <location>
        <begin position="59"/>
        <end position="79"/>
    </location>
</feature>
<dbReference type="EMBL" id="FNXY01000004">
    <property type="protein sequence ID" value="SEI98127.1"/>
    <property type="molecule type" value="Genomic_DNA"/>
</dbReference>
<keyword evidence="6 16" id="KW-0808">Transferase</keyword>
<evidence type="ECO:0000256" key="7">
    <source>
        <dbReference type="ARBA" id="ARBA00022692"/>
    </source>
</evidence>
<comment type="similarity">
    <text evidence="2">Belongs to the LPG synthase family.</text>
</comment>
<reference evidence="16 17" key="1">
    <citation type="submission" date="2016-10" db="EMBL/GenBank/DDBJ databases">
        <authorList>
            <person name="de Groot N.N."/>
        </authorList>
    </citation>
    <scope>NUCLEOTIDE SEQUENCE [LARGE SCALE GENOMIC DNA]</scope>
    <source>
        <strain evidence="16 17">DSM 19938</strain>
    </source>
</reference>
<comment type="catalytic activity">
    <reaction evidence="13">
        <text>L-lysyl-tRNA(Lys) + a 1,2-diacyl-sn-glycero-3-phospho-(1'-sn-glycerol) = a 1,2-diacyl-sn-glycero-3-phospho-1'-(3'-O-L-lysyl)-sn-glycerol + tRNA(Lys)</text>
        <dbReference type="Rhea" id="RHEA:10668"/>
        <dbReference type="Rhea" id="RHEA-COMP:9696"/>
        <dbReference type="Rhea" id="RHEA-COMP:9697"/>
        <dbReference type="ChEBI" id="CHEBI:64716"/>
        <dbReference type="ChEBI" id="CHEBI:75792"/>
        <dbReference type="ChEBI" id="CHEBI:78442"/>
        <dbReference type="ChEBI" id="CHEBI:78529"/>
        <dbReference type="EC" id="2.3.2.3"/>
    </reaction>
</comment>
<keyword evidence="5" id="KW-1003">Cell membrane</keyword>
<dbReference type="InterPro" id="IPR051211">
    <property type="entry name" value="PG_lysyltransferase"/>
</dbReference>
<name>A0A1H6V8P0_9BACT</name>
<feature type="transmembrane region" description="Helical" evidence="14">
    <location>
        <begin position="299"/>
        <end position="325"/>
    </location>
</feature>
<dbReference type="PANTHER" id="PTHR34697">
    <property type="entry name" value="PHOSPHATIDYLGLYCEROL LYSYLTRANSFERASE"/>
    <property type="match status" value="1"/>
</dbReference>
<evidence type="ECO:0000256" key="1">
    <source>
        <dbReference type="ARBA" id="ARBA00004651"/>
    </source>
</evidence>
<dbReference type="GO" id="GO:0055091">
    <property type="term" value="P:phospholipid homeostasis"/>
    <property type="evidence" value="ECO:0007669"/>
    <property type="project" value="TreeGrafter"/>
</dbReference>
<dbReference type="GO" id="GO:0050071">
    <property type="term" value="F:phosphatidylglycerol lysyltransferase activity"/>
    <property type="evidence" value="ECO:0007669"/>
    <property type="project" value="UniProtKB-EC"/>
</dbReference>
<feature type="transmembrane region" description="Helical" evidence="14">
    <location>
        <begin position="450"/>
        <end position="475"/>
    </location>
</feature>
<dbReference type="Pfam" id="PF03706">
    <property type="entry name" value="LPG_synthase_TM"/>
    <property type="match status" value="1"/>
</dbReference>
<feature type="transmembrane region" description="Helical" evidence="14">
    <location>
        <begin position="21"/>
        <end position="39"/>
    </location>
</feature>
<dbReference type="GO" id="GO:0046677">
    <property type="term" value="P:response to antibiotic"/>
    <property type="evidence" value="ECO:0007669"/>
    <property type="project" value="UniProtKB-KW"/>
</dbReference>
<evidence type="ECO:0000313" key="17">
    <source>
        <dbReference type="Proteomes" id="UP000199532"/>
    </source>
</evidence>
<evidence type="ECO:0000313" key="16">
    <source>
        <dbReference type="EMBL" id="SEI98127.1"/>
    </source>
</evidence>
<feature type="transmembrane region" description="Helical" evidence="14">
    <location>
        <begin position="369"/>
        <end position="393"/>
    </location>
</feature>
<dbReference type="SUPFAM" id="SSF55729">
    <property type="entry name" value="Acyl-CoA N-acyltransferases (Nat)"/>
    <property type="match status" value="1"/>
</dbReference>
<keyword evidence="10 14" id="KW-0472">Membrane</keyword>
<feature type="transmembrane region" description="Helical" evidence="14">
    <location>
        <begin position="140"/>
        <end position="162"/>
    </location>
</feature>
<evidence type="ECO:0000256" key="3">
    <source>
        <dbReference type="ARBA" id="ARBA00012014"/>
    </source>
</evidence>
<comment type="subcellular location">
    <subcellularLocation>
        <location evidence="1">Cell membrane</location>
        <topology evidence="1">Multi-pass membrane protein</topology>
    </subcellularLocation>
</comment>
<organism evidence="16 17">
    <name type="scientific">Dyadobacter koreensis</name>
    <dbReference type="NCBI Taxonomy" id="408657"/>
    <lineage>
        <taxon>Bacteria</taxon>
        <taxon>Pseudomonadati</taxon>
        <taxon>Bacteroidota</taxon>
        <taxon>Cytophagia</taxon>
        <taxon>Cytophagales</taxon>
        <taxon>Spirosomataceae</taxon>
        <taxon>Dyadobacter</taxon>
    </lineage>
</organism>
<evidence type="ECO:0000256" key="12">
    <source>
        <dbReference type="ARBA" id="ARBA00031899"/>
    </source>
</evidence>
<gene>
    <name evidence="16" type="ORF">SAMN04487995_2863</name>
</gene>
<keyword evidence="7 14" id="KW-0812">Transmembrane</keyword>
<evidence type="ECO:0000256" key="14">
    <source>
        <dbReference type="SAM" id="Phobius"/>
    </source>
</evidence>
<evidence type="ECO:0000256" key="13">
    <source>
        <dbReference type="ARBA" id="ARBA00047540"/>
    </source>
</evidence>
<dbReference type="AlphaFoldDB" id="A0A1H6V8P0"/>
<dbReference type="RefSeq" id="WP_090335837.1">
    <property type="nucleotide sequence ID" value="NZ_FNXY01000004.1"/>
</dbReference>
<dbReference type="InterPro" id="IPR024320">
    <property type="entry name" value="LPG_synthase_C"/>
</dbReference>
<dbReference type="GO" id="GO:0005886">
    <property type="term" value="C:plasma membrane"/>
    <property type="evidence" value="ECO:0007669"/>
    <property type="project" value="UniProtKB-SubCell"/>
</dbReference>
<keyword evidence="8 14" id="KW-1133">Transmembrane helix</keyword>
<feature type="transmembrane region" description="Helical" evidence="14">
    <location>
        <begin position="260"/>
        <end position="279"/>
    </location>
</feature>
<evidence type="ECO:0000259" key="15">
    <source>
        <dbReference type="Pfam" id="PF09924"/>
    </source>
</evidence>
<evidence type="ECO:0000256" key="10">
    <source>
        <dbReference type="ARBA" id="ARBA00023136"/>
    </source>
</evidence>
<dbReference type="STRING" id="408657.SAMN04487995_2863"/>
<evidence type="ECO:0000256" key="6">
    <source>
        <dbReference type="ARBA" id="ARBA00022679"/>
    </source>
</evidence>
<dbReference type="InterPro" id="IPR022791">
    <property type="entry name" value="L-PG_synthase/AglD"/>
</dbReference>
<dbReference type="GO" id="GO:0006629">
    <property type="term" value="P:lipid metabolic process"/>
    <property type="evidence" value="ECO:0007669"/>
    <property type="project" value="UniProtKB-KW"/>
</dbReference>
<keyword evidence="11" id="KW-0046">Antibiotic resistance</keyword>
<feature type="transmembrane region" description="Helical" evidence="14">
    <location>
        <begin position="337"/>
        <end position="357"/>
    </location>
</feature>
<feature type="domain" description="Phosphatidylglycerol lysyltransferase C-terminal" evidence="15">
    <location>
        <begin position="556"/>
        <end position="847"/>
    </location>
</feature>
<protein>
    <recommendedName>
        <fullName evidence="4">Phosphatidylglycerol lysyltransferase</fullName>
        <ecNumber evidence="3">2.3.2.3</ecNumber>
    </recommendedName>
    <alternativeName>
        <fullName evidence="12">Lysylphosphatidylglycerol synthase</fullName>
    </alternativeName>
</protein>
<evidence type="ECO:0000256" key="5">
    <source>
        <dbReference type="ARBA" id="ARBA00022475"/>
    </source>
</evidence>
<dbReference type="Proteomes" id="UP000199532">
    <property type="component" value="Unassembled WGS sequence"/>
</dbReference>
<sequence length="871" mass="98465">MEKRSNLFYSSIEFFTENKKIIGRGLIAVVCIIMAIWFVRHEEAEVRKVYVLIHKASPLYIFLGLLVTAAYIFLQGFMYRFSFLALGKSIDFITLTELFLKRNFISIFLPAGGISSLAFFTTQTERKGVTKTEIHLASSIYAVCGIVSVFVIAIPAIVWLLFQQTVSSNEAYALGGLSVLVVLLFLAINSFVKKGKVFSFLLKYQPDLDVVLEQISDGRFSKKAVINCLLISILIDLAGVIHLYIAFFALNVSASFEAAFLGYLVATIFLILSPFLRGIGAIELSLSVLLVQYGMSSVAAISVTMIYRLFEFWVPLVAGLLTFLFKKNNLVLRTLPAFLILILGIVNIVSVLTPAITSRIHLLEDFLPLSLIVVSNYFVLLTGVVLIFMSVFLLKGYRTAYYLSLFLSVLSLIGHLIKGIDYEESCVAGFVVVVLSYTRSQYFRKGNRQFQLFGVRTILVAIFAVLIYGIVGFYFLDVAHFGIDFSFAASLENTLLYFILIGNNLHARTVFGQDFLYSLNLLGGFSTAFLIYTSIRPFIFKPEVEEEGWQRAKDLVTNYGNSSLDYFKTYQDKLLYFGKEIDGFLAYRVGAGFAVVLEKPVTRNEEDMLVLIREFDQFCRENDLECTYYRCDESSLSAFHKLGKNSIIIGQEAIIDVSTFSLEGGDKKSLRNALKNISNKGFFVKIYNNPVKEGVLQRLKAVSDEWIETTGYKEMAFSQGIFDKDELRHQTIIALENVEEKIIAFANVIPDYEKGEGTYDLIRKTKDAPGTTLDAMMIELINYFKSQGLHYMNIGMVPLSGVEQGRDITERAIKFAYQNVRQFSYYKSLRDYKSKFSPEWKSKYLIYDDAYALIRIPAALNKVVKIKKGDL</sequence>
<evidence type="ECO:0000256" key="4">
    <source>
        <dbReference type="ARBA" id="ARBA00021546"/>
    </source>
</evidence>
<evidence type="ECO:0000256" key="9">
    <source>
        <dbReference type="ARBA" id="ARBA00023098"/>
    </source>
</evidence>
<keyword evidence="9" id="KW-0443">Lipid metabolism</keyword>
<dbReference type="Pfam" id="PF09924">
    <property type="entry name" value="LPG_synthase_C"/>
    <property type="match status" value="1"/>
</dbReference>
<evidence type="ECO:0000256" key="11">
    <source>
        <dbReference type="ARBA" id="ARBA00023251"/>
    </source>
</evidence>
<dbReference type="PANTHER" id="PTHR34697:SF2">
    <property type="entry name" value="PHOSPHATIDYLGLYCEROL LYSYLTRANSFERASE"/>
    <property type="match status" value="1"/>
</dbReference>
<dbReference type="EC" id="2.3.2.3" evidence="3"/>
<feature type="transmembrane region" description="Helical" evidence="14">
    <location>
        <begin position="481"/>
        <end position="503"/>
    </location>
</feature>
<accession>A0A1H6V8P0</accession>
<evidence type="ECO:0000256" key="8">
    <source>
        <dbReference type="ARBA" id="ARBA00022989"/>
    </source>
</evidence>